<dbReference type="Proteomes" id="UP001209878">
    <property type="component" value="Unassembled WGS sequence"/>
</dbReference>
<dbReference type="EMBL" id="JAODUO010000251">
    <property type="protein sequence ID" value="KAK2184833.1"/>
    <property type="molecule type" value="Genomic_DNA"/>
</dbReference>
<evidence type="ECO:0000313" key="2">
    <source>
        <dbReference type="EMBL" id="KAK2184833.1"/>
    </source>
</evidence>
<evidence type="ECO:0000313" key="3">
    <source>
        <dbReference type="Proteomes" id="UP001209878"/>
    </source>
</evidence>
<gene>
    <name evidence="2" type="ORF">NP493_251g03015</name>
</gene>
<proteinExistence type="predicted"/>
<dbReference type="SUPFAM" id="SSF51126">
    <property type="entry name" value="Pectin lyase-like"/>
    <property type="match status" value="1"/>
</dbReference>
<dbReference type="AlphaFoldDB" id="A0AAD9UCZ0"/>
<sequence length="326" mass="34772">KVLSRRGTAKVIHLLGTYSTSYAINLGDHNVTRYVTFLSEETNPPLADFTNTSLTTGIRQLNVSGLKLSGTIHIDAQGQQFRLNLTRVQATSGRTVVNVTDCRQLTVLVDKSDFIDSMLAFSSVGTTSATFVQSTFRGTTPRNATSAGIAVAFPKRGGKHLVRLHRCLFENLQQAFDSDVPTAAFSLLAAKEKTKVKLFVADSSFRNNSRAIDLSLRGDVFVSVTGSDFIGNVADGSGGAVRATATLSKGFGSLAVLERAVVNVLNCTFTENNAVTSELFDENNVYFQCRRRLIASGSSPSATRTSPATGRPCAAGPSSSTPTSAR</sequence>
<evidence type="ECO:0000256" key="1">
    <source>
        <dbReference type="SAM" id="MobiDB-lite"/>
    </source>
</evidence>
<feature type="non-terminal residue" evidence="2">
    <location>
        <position position="1"/>
    </location>
</feature>
<protein>
    <submittedName>
        <fullName evidence="2">Uncharacterized protein</fullName>
    </submittedName>
</protein>
<feature type="compositionally biased region" description="Low complexity" evidence="1">
    <location>
        <begin position="317"/>
        <end position="326"/>
    </location>
</feature>
<reference evidence="2" key="1">
    <citation type="journal article" date="2023" name="Mol. Biol. Evol.">
        <title>Third-Generation Sequencing Reveals the Adaptive Role of the Epigenome in Three Deep-Sea Polychaetes.</title>
        <authorList>
            <person name="Perez M."/>
            <person name="Aroh O."/>
            <person name="Sun Y."/>
            <person name="Lan Y."/>
            <person name="Juniper S.K."/>
            <person name="Young C.R."/>
            <person name="Angers B."/>
            <person name="Qian P.Y."/>
        </authorList>
    </citation>
    <scope>NUCLEOTIDE SEQUENCE</scope>
    <source>
        <strain evidence="2">R07B-5</strain>
    </source>
</reference>
<comment type="caution">
    <text evidence="2">The sequence shown here is derived from an EMBL/GenBank/DDBJ whole genome shotgun (WGS) entry which is preliminary data.</text>
</comment>
<feature type="region of interest" description="Disordered" evidence="1">
    <location>
        <begin position="297"/>
        <end position="326"/>
    </location>
</feature>
<organism evidence="2 3">
    <name type="scientific">Ridgeia piscesae</name>
    <name type="common">Tubeworm</name>
    <dbReference type="NCBI Taxonomy" id="27915"/>
    <lineage>
        <taxon>Eukaryota</taxon>
        <taxon>Metazoa</taxon>
        <taxon>Spiralia</taxon>
        <taxon>Lophotrochozoa</taxon>
        <taxon>Annelida</taxon>
        <taxon>Polychaeta</taxon>
        <taxon>Sedentaria</taxon>
        <taxon>Canalipalpata</taxon>
        <taxon>Sabellida</taxon>
        <taxon>Siboglinidae</taxon>
        <taxon>Ridgeia</taxon>
    </lineage>
</organism>
<dbReference type="InterPro" id="IPR011050">
    <property type="entry name" value="Pectin_lyase_fold/virulence"/>
</dbReference>
<feature type="compositionally biased region" description="Low complexity" evidence="1">
    <location>
        <begin position="297"/>
        <end position="310"/>
    </location>
</feature>
<keyword evidence="3" id="KW-1185">Reference proteome</keyword>
<name>A0AAD9UCZ0_RIDPI</name>
<accession>A0AAD9UCZ0</accession>